<sequence>MEDIGSEPKSSQVLFEAVSSEDKVQFIANIALEIQRKYINLENDLHTLEHTSEELDMQEQQIKDMFDEGEGKYSCVECRAALLRLHMLKLPRNMSSKTSYKYDGRINQNSHTTFPIMILA</sequence>
<keyword evidence="1" id="KW-0175">Coiled coil</keyword>
<dbReference type="EnsemblMetazoa" id="G9577.1">
    <property type="protein sequence ID" value="G9577.1:cds"/>
    <property type="gene ID" value="G9577"/>
</dbReference>
<accession>A0A8W8P3R1</accession>
<name>A0A8W8P3R1_MAGGI</name>
<organism evidence="2 3">
    <name type="scientific">Magallana gigas</name>
    <name type="common">Pacific oyster</name>
    <name type="synonym">Crassostrea gigas</name>
    <dbReference type="NCBI Taxonomy" id="29159"/>
    <lineage>
        <taxon>Eukaryota</taxon>
        <taxon>Metazoa</taxon>
        <taxon>Spiralia</taxon>
        <taxon>Lophotrochozoa</taxon>
        <taxon>Mollusca</taxon>
        <taxon>Bivalvia</taxon>
        <taxon>Autobranchia</taxon>
        <taxon>Pteriomorphia</taxon>
        <taxon>Ostreida</taxon>
        <taxon>Ostreoidea</taxon>
        <taxon>Ostreidae</taxon>
        <taxon>Magallana</taxon>
    </lineage>
</organism>
<reference evidence="2" key="1">
    <citation type="submission" date="2022-08" db="UniProtKB">
        <authorList>
            <consortium name="EnsemblMetazoa"/>
        </authorList>
    </citation>
    <scope>IDENTIFICATION</scope>
    <source>
        <strain evidence="2">05x7-T-G4-1.051#20</strain>
    </source>
</reference>
<keyword evidence="3" id="KW-1185">Reference proteome</keyword>
<evidence type="ECO:0000313" key="2">
    <source>
        <dbReference type="EnsemblMetazoa" id="G9577.1:cds"/>
    </source>
</evidence>
<evidence type="ECO:0000256" key="1">
    <source>
        <dbReference type="SAM" id="Coils"/>
    </source>
</evidence>
<evidence type="ECO:0000313" key="3">
    <source>
        <dbReference type="Proteomes" id="UP000005408"/>
    </source>
</evidence>
<dbReference type="Proteomes" id="UP000005408">
    <property type="component" value="Unassembled WGS sequence"/>
</dbReference>
<feature type="coiled-coil region" evidence="1">
    <location>
        <begin position="31"/>
        <end position="68"/>
    </location>
</feature>
<protein>
    <submittedName>
        <fullName evidence="2">Uncharacterized protein</fullName>
    </submittedName>
</protein>
<dbReference type="AlphaFoldDB" id="A0A8W8P3R1"/>
<proteinExistence type="predicted"/>